<evidence type="ECO:0000256" key="2">
    <source>
        <dbReference type="ARBA" id="ARBA00022730"/>
    </source>
</evidence>
<dbReference type="FunFam" id="3.90.930.12:FF:000002">
    <property type="entry name" value="50S ribosomal protein L6"/>
    <property type="match status" value="1"/>
</dbReference>
<evidence type="ECO:0000256" key="5">
    <source>
        <dbReference type="ARBA" id="ARBA00023274"/>
    </source>
</evidence>
<dbReference type="PIRSF" id="PIRSF002162">
    <property type="entry name" value="Ribosomal_L6"/>
    <property type="match status" value="1"/>
</dbReference>
<dbReference type="PANTHER" id="PTHR11655">
    <property type="entry name" value="60S/50S RIBOSOMAL PROTEIN L6/L9"/>
    <property type="match status" value="1"/>
</dbReference>
<reference evidence="11" key="1">
    <citation type="journal article" date="2015" name="MBio">
        <title>Genome-Resolved Metagenomic Analysis Reveals Roles for Candidate Phyla and Other Microbial Community Members in Biogeochemical Transformations in Oil Reservoirs.</title>
        <authorList>
            <person name="Hu P."/>
            <person name="Tom L."/>
            <person name="Singh A."/>
            <person name="Thomas B.C."/>
            <person name="Baker B.J."/>
            <person name="Piceno Y.M."/>
            <person name="Andersen G.L."/>
            <person name="Banfield J.F."/>
        </authorList>
    </citation>
    <scope>NUCLEOTIDE SEQUENCE [LARGE SCALE GENOMIC DNA]</scope>
</reference>
<dbReference type="AlphaFoldDB" id="A0A117LBQ8"/>
<comment type="similarity">
    <text evidence="1 6 7">Belongs to the universal ribosomal protein uL6 family.</text>
</comment>
<dbReference type="GO" id="GO:0022625">
    <property type="term" value="C:cytosolic large ribosomal subunit"/>
    <property type="evidence" value="ECO:0007669"/>
    <property type="project" value="UniProtKB-UniRule"/>
</dbReference>
<protein>
    <recommendedName>
        <fullName evidence="6">Large ribosomal subunit protein uL6</fullName>
    </recommendedName>
</protein>
<evidence type="ECO:0000259" key="9">
    <source>
        <dbReference type="Pfam" id="PF00347"/>
    </source>
</evidence>
<evidence type="ECO:0000256" key="4">
    <source>
        <dbReference type="ARBA" id="ARBA00022980"/>
    </source>
</evidence>
<evidence type="ECO:0000256" key="7">
    <source>
        <dbReference type="RuleBase" id="RU003869"/>
    </source>
</evidence>
<gene>
    <name evidence="6" type="primary">rplF</name>
    <name evidence="10" type="ORF">XD66_0077</name>
</gene>
<dbReference type="HAMAP" id="MF_01365_B">
    <property type="entry name" value="Ribosomal_uL6_B"/>
    <property type="match status" value="1"/>
</dbReference>
<keyword evidence="3 6" id="KW-0694">RNA-binding</keyword>
<dbReference type="PRINTS" id="PR00059">
    <property type="entry name" value="RIBOSOMALL6"/>
</dbReference>
<dbReference type="SUPFAM" id="SSF56053">
    <property type="entry name" value="Ribosomal protein L6"/>
    <property type="match status" value="2"/>
</dbReference>
<dbReference type="GO" id="GO:0019843">
    <property type="term" value="F:rRNA binding"/>
    <property type="evidence" value="ECO:0007669"/>
    <property type="project" value="UniProtKB-UniRule"/>
</dbReference>
<dbReference type="GO" id="GO:0002181">
    <property type="term" value="P:cytoplasmic translation"/>
    <property type="evidence" value="ECO:0007669"/>
    <property type="project" value="TreeGrafter"/>
</dbReference>
<dbReference type="InterPro" id="IPR000702">
    <property type="entry name" value="Ribosomal_uL6-like"/>
</dbReference>
<feature type="domain" description="Large ribosomal subunit protein uL6 alpha-beta" evidence="9">
    <location>
        <begin position="11"/>
        <end position="82"/>
    </location>
</feature>
<evidence type="ECO:0000256" key="1">
    <source>
        <dbReference type="ARBA" id="ARBA00009356"/>
    </source>
</evidence>
<evidence type="ECO:0000256" key="8">
    <source>
        <dbReference type="RuleBase" id="RU003870"/>
    </source>
</evidence>
<dbReference type="PATRIC" id="fig|85874.4.peg.876"/>
<feature type="domain" description="Large ribosomal subunit protein uL6 alpha-beta" evidence="9">
    <location>
        <begin position="90"/>
        <end position="164"/>
    </location>
</feature>
<dbReference type="InterPro" id="IPR036789">
    <property type="entry name" value="Ribosomal_uL6-like_a/b-dom_sf"/>
</dbReference>
<dbReference type="PANTHER" id="PTHR11655:SF14">
    <property type="entry name" value="LARGE RIBOSOMAL SUBUNIT PROTEIN UL6M"/>
    <property type="match status" value="1"/>
</dbReference>
<evidence type="ECO:0000313" key="11">
    <source>
        <dbReference type="Proteomes" id="UP000053326"/>
    </source>
</evidence>
<dbReference type="EMBL" id="LGFO01000004">
    <property type="protein sequence ID" value="KUK37226.1"/>
    <property type="molecule type" value="Genomic_DNA"/>
</dbReference>
<evidence type="ECO:0000313" key="10">
    <source>
        <dbReference type="EMBL" id="KUK37226.1"/>
    </source>
</evidence>
<organism evidence="10 11">
    <name type="scientific">Thermacetogenium phaeum</name>
    <dbReference type="NCBI Taxonomy" id="85874"/>
    <lineage>
        <taxon>Bacteria</taxon>
        <taxon>Bacillati</taxon>
        <taxon>Bacillota</taxon>
        <taxon>Clostridia</taxon>
        <taxon>Thermoanaerobacterales</taxon>
        <taxon>Thermoanaerobacteraceae</taxon>
        <taxon>Thermacetogenium</taxon>
    </lineage>
</organism>
<name>A0A117LBQ8_9THEO</name>
<dbReference type="InterPro" id="IPR020040">
    <property type="entry name" value="Ribosomal_uL6_a/b-dom"/>
</dbReference>
<sequence>MSRVGRLPVTIPAGVEVKLEKNLVEVKGPKGKITKEVHPDIELSIEGDKLFVKRPSDEKQHRSLHGLTRTLVQNMVDGVTKGFSKSLDLVGVGYRAAKQGKKLVLTIGYSHQVEIEPEEGLEIEVPAANKVVVKGIDKEKVGALAARIRSVRKPEPYKGKGIKYEDEVVRRKVGKAGVKGK</sequence>
<dbReference type="GO" id="GO:0003735">
    <property type="term" value="F:structural constituent of ribosome"/>
    <property type="evidence" value="ECO:0007669"/>
    <property type="project" value="UniProtKB-UniRule"/>
</dbReference>
<dbReference type="Pfam" id="PF00347">
    <property type="entry name" value="Ribosomal_L6"/>
    <property type="match status" value="2"/>
</dbReference>
<evidence type="ECO:0000256" key="6">
    <source>
        <dbReference type="HAMAP-Rule" id="MF_01365"/>
    </source>
</evidence>
<dbReference type="InterPro" id="IPR019906">
    <property type="entry name" value="Ribosomal_uL6_bac-type"/>
</dbReference>
<keyword evidence="2 6" id="KW-0699">rRNA-binding</keyword>
<keyword evidence="4 6" id="KW-0689">Ribosomal protein</keyword>
<comment type="caution">
    <text evidence="10">The sequence shown here is derived from an EMBL/GenBank/DDBJ whole genome shotgun (WGS) entry which is preliminary data.</text>
</comment>
<keyword evidence="5 6" id="KW-0687">Ribonucleoprotein</keyword>
<evidence type="ECO:0000256" key="3">
    <source>
        <dbReference type="ARBA" id="ARBA00022884"/>
    </source>
</evidence>
<dbReference type="Proteomes" id="UP000053326">
    <property type="component" value="Unassembled WGS sequence"/>
</dbReference>
<comment type="subunit">
    <text evidence="6">Part of the 50S ribosomal subunit.</text>
</comment>
<proteinExistence type="inferred from homology"/>
<dbReference type="Gene3D" id="3.90.930.12">
    <property type="entry name" value="Ribosomal protein L6, alpha-beta domain"/>
    <property type="match status" value="2"/>
</dbReference>
<dbReference type="NCBIfam" id="TIGR03654">
    <property type="entry name" value="L6_bact"/>
    <property type="match status" value="1"/>
</dbReference>
<dbReference type="FunFam" id="3.90.930.12:FF:000001">
    <property type="entry name" value="50S ribosomal protein L6"/>
    <property type="match status" value="1"/>
</dbReference>
<comment type="function">
    <text evidence="6 8">This protein binds to the 23S rRNA, and is important in its secondary structure. It is located near the subunit interface in the base of the L7/L12 stalk, and near the tRNA binding site of the peptidyltransferase center.</text>
</comment>
<dbReference type="InterPro" id="IPR002358">
    <property type="entry name" value="Ribosomal_uL6_CS"/>
</dbReference>
<dbReference type="PROSITE" id="PS00525">
    <property type="entry name" value="RIBOSOMAL_L6_1"/>
    <property type="match status" value="1"/>
</dbReference>
<accession>A0A117LBQ8</accession>